<organism evidence="6 7">
    <name type="scientific">Penicillium atrosanguineum</name>
    <dbReference type="NCBI Taxonomy" id="1132637"/>
    <lineage>
        <taxon>Eukaryota</taxon>
        <taxon>Fungi</taxon>
        <taxon>Dikarya</taxon>
        <taxon>Ascomycota</taxon>
        <taxon>Pezizomycotina</taxon>
        <taxon>Eurotiomycetes</taxon>
        <taxon>Eurotiomycetidae</taxon>
        <taxon>Eurotiales</taxon>
        <taxon>Aspergillaceae</taxon>
        <taxon>Penicillium</taxon>
    </lineage>
</organism>
<dbReference type="InterPro" id="IPR050613">
    <property type="entry name" value="Sec_Metabolite_Reg"/>
</dbReference>
<dbReference type="InterPro" id="IPR007219">
    <property type="entry name" value="XnlR_reg_dom"/>
</dbReference>
<comment type="caution">
    <text evidence="6">The sequence shown here is derived from an EMBL/GenBank/DDBJ whole genome shotgun (WGS) entry which is preliminary data.</text>
</comment>
<evidence type="ECO:0000256" key="1">
    <source>
        <dbReference type="ARBA" id="ARBA00004123"/>
    </source>
</evidence>
<evidence type="ECO:0000313" key="6">
    <source>
        <dbReference type="EMBL" id="KAJ5307509.1"/>
    </source>
</evidence>
<sequence>MTKRSSQRSTLQTHLSKLTEYEKASNSSVDVSENTSVAAPSFHSWPFMFDSNGPASSASTLGRLDKKTQEESLKAMRDLISNIKFLPAIEKHIRAYFSFSQGALVQRPIILELARLVRQSLESSGLVTEETADLVHFQINHRFTLDMLRCSSSEVIVSPSLNLEEFCALFWGENVRVETLGLLFAVAARSHLYRYSDDDRDDDFISEMNRCSNLSLRLARDLAPQATGLMVWLAHEHLQLTTTIEGDASLSVWRRMGDLATDLFALGLNRESTYSPNSIPFFLAESRRRMFSKAYYLDKLFAMVFHRPPRIATRHADCKPPLDLSDDELFPDSPEVLDRARKSLTHDGWNTDGRYRPTTWARVRYILGQFREEIVEYQIQPRRFTDDTNIRDLAIRCHEAWIALPLHTRYVKESWTSNIPPEVLFMQGKVYLSYLHIQFQIYRLLGEGSMIPSSEILGVSADMLETIIQVANPRGRASYCPRDLPGILLSYGLPSASMLIKALEKDNSESTNTLPPSMKPSNLIRNLSVLVSHLENVCSHRETNHTFCIQASKAISRKLDNILNEPIMPASSTPFNALQGLNTPSKAYPAPGMSNNTPYGGDELDLLDMDDLDGFDLANWVTDVDLDTLDSSWNIQ</sequence>
<dbReference type="GO" id="GO:0006351">
    <property type="term" value="P:DNA-templated transcription"/>
    <property type="evidence" value="ECO:0007669"/>
    <property type="project" value="InterPro"/>
</dbReference>
<gene>
    <name evidence="6" type="ORF">N7476_008165</name>
</gene>
<dbReference type="EMBL" id="JAPZBO010000008">
    <property type="protein sequence ID" value="KAJ5307509.1"/>
    <property type="molecule type" value="Genomic_DNA"/>
</dbReference>
<reference evidence="6" key="2">
    <citation type="journal article" date="2023" name="IMA Fungus">
        <title>Comparative genomic study of the Penicillium genus elucidates a diverse pangenome and 15 lateral gene transfer events.</title>
        <authorList>
            <person name="Petersen C."/>
            <person name="Sorensen T."/>
            <person name="Nielsen M.R."/>
            <person name="Sondergaard T.E."/>
            <person name="Sorensen J.L."/>
            <person name="Fitzpatrick D.A."/>
            <person name="Frisvad J.C."/>
            <person name="Nielsen K.L."/>
        </authorList>
    </citation>
    <scope>NUCLEOTIDE SEQUENCE</scope>
    <source>
        <strain evidence="6">IBT 21472</strain>
    </source>
</reference>
<dbReference type="GO" id="GO:0008270">
    <property type="term" value="F:zinc ion binding"/>
    <property type="evidence" value="ECO:0007669"/>
    <property type="project" value="InterPro"/>
</dbReference>
<feature type="domain" description="Xylanolytic transcriptional activator regulatory" evidence="5">
    <location>
        <begin position="252"/>
        <end position="327"/>
    </location>
</feature>
<dbReference type="PANTHER" id="PTHR31001:SF82">
    <property type="entry name" value="ZN(II)2CYS6 TRANSCRIPTION FACTOR (EUROFUNG)"/>
    <property type="match status" value="1"/>
</dbReference>
<evidence type="ECO:0000256" key="3">
    <source>
        <dbReference type="ARBA" id="ARBA00023163"/>
    </source>
</evidence>
<dbReference type="SMART" id="SM00906">
    <property type="entry name" value="Fungal_trans"/>
    <property type="match status" value="1"/>
</dbReference>
<protein>
    <recommendedName>
        <fullName evidence="5">Xylanolytic transcriptional activator regulatory domain-containing protein</fullName>
    </recommendedName>
</protein>
<keyword evidence="2" id="KW-0805">Transcription regulation</keyword>
<evidence type="ECO:0000256" key="4">
    <source>
        <dbReference type="ARBA" id="ARBA00023242"/>
    </source>
</evidence>
<dbReference type="PANTHER" id="PTHR31001">
    <property type="entry name" value="UNCHARACTERIZED TRANSCRIPTIONAL REGULATORY PROTEIN"/>
    <property type="match status" value="1"/>
</dbReference>
<name>A0A9W9PUA5_9EURO</name>
<dbReference type="CDD" id="cd12148">
    <property type="entry name" value="fungal_TF_MHR"/>
    <property type="match status" value="1"/>
</dbReference>
<evidence type="ECO:0000313" key="7">
    <source>
        <dbReference type="Proteomes" id="UP001147746"/>
    </source>
</evidence>
<proteinExistence type="predicted"/>
<dbReference type="GO" id="GO:0005634">
    <property type="term" value="C:nucleus"/>
    <property type="evidence" value="ECO:0007669"/>
    <property type="project" value="UniProtKB-SubCell"/>
</dbReference>
<dbReference type="Proteomes" id="UP001147746">
    <property type="component" value="Unassembled WGS sequence"/>
</dbReference>
<dbReference type="AlphaFoldDB" id="A0A9W9PUA5"/>
<evidence type="ECO:0000256" key="2">
    <source>
        <dbReference type="ARBA" id="ARBA00023015"/>
    </source>
</evidence>
<comment type="subcellular location">
    <subcellularLocation>
        <location evidence="1">Nucleus</location>
    </subcellularLocation>
</comment>
<evidence type="ECO:0000259" key="5">
    <source>
        <dbReference type="SMART" id="SM00906"/>
    </source>
</evidence>
<dbReference type="Pfam" id="PF04082">
    <property type="entry name" value="Fungal_trans"/>
    <property type="match status" value="1"/>
</dbReference>
<accession>A0A9W9PUA5</accession>
<keyword evidence="3" id="KW-0804">Transcription</keyword>
<reference evidence="6" key="1">
    <citation type="submission" date="2022-12" db="EMBL/GenBank/DDBJ databases">
        <authorList>
            <person name="Petersen C."/>
        </authorList>
    </citation>
    <scope>NUCLEOTIDE SEQUENCE</scope>
    <source>
        <strain evidence="6">IBT 21472</strain>
    </source>
</reference>
<dbReference type="GO" id="GO:0003677">
    <property type="term" value="F:DNA binding"/>
    <property type="evidence" value="ECO:0007669"/>
    <property type="project" value="InterPro"/>
</dbReference>
<keyword evidence="4" id="KW-0539">Nucleus</keyword>
<keyword evidence="7" id="KW-1185">Reference proteome</keyword>